<dbReference type="EMBL" id="KV918789">
    <property type="protein sequence ID" value="OSX79512.1"/>
    <property type="molecule type" value="Genomic_DNA"/>
</dbReference>
<reference evidence="1 2" key="1">
    <citation type="submission" date="2017-03" db="EMBL/GenBank/DDBJ databases">
        <title>WGS assembly of Porphyra umbilicalis.</title>
        <authorList>
            <person name="Brawley S.H."/>
            <person name="Blouin N.A."/>
            <person name="Ficko-Blean E."/>
            <person name="Wheeler G.L."/>
            <person name="Lohr M."/>
            <person name="Goodson H.V."/>
            <person name="Jenkins J.W."/>
            <person name="Blaby-Haas C.E."/>
            <person name="Helliwell K.E."/>
            <person name="Chan C."/>
            <person name="Marriage T."/>
            <person name="Bhattacharya D."/>
            <person name="Klein A.S."/>
            <person name="Badis Y."/>
            <person name="Brodie J."/>
            <person name="Cao Y."/>
            <person name="Collen J."/>
            <person name="Dittami S.M."/>
            <person name="Gachon C.M."/>
            <person name="Green B.R."/>
            <person name="Karpowicz S."/>
            <person name="Kim J.W."/>
            <person name="Kudahl U."/>
            <person name="Lin S."/>
            <person name="Michel G."/>
            <person name="Mittag M."/>
            <person name="Olson B.J."/>
            <person name="Pangilinan J."/>
            <person name="Peng Y."/>
            <person name="Qiu H."/>
            <person name="Shu S."/>
            <person name="Singer J.T."/>
            <person name="Smith A.G."/>
            <person name="Sprecher B.N."/>
            <person name="Wagner V."/>
            <person name="Wang W."/>
            <person name="Wang Z.-Y."/>
            <person name="Yan J."/>
            <person name="Yarish C."/>
            <person name="Zoeuner-Riek S."/>
            <person name="Zhuang Y."/>
            <person name="Zou Y."/>
            <person name="Lindquist E.A."/>
            <person name="Grimwood J."/>
            <person name="Barry K."/>
            <person name="Rokhsar D.S."/>
            <person name="Schmutz J."/>
            <person name="Stiller J.W."/>
            <person name="Grossman A.R."/>
            <person name="Prochnik S.E."/>
        </authorList>
    </citation>
    <scope>NUCLEOTIDE SEQUENCE [LARGE SCALE GENOMIC DNA]</scope>
    <source>
        <strain evidence="1">4086291</strain>
    </source>
</reference>
<keyword evidence="2" id="KW-1185">Reference proteome</keyword>
<sequence>MDLVADEWEVRNPGLLLLLFGDQCSAHMSTDTLERALKRQVYLFFLVANASHFLQPLDAEPFAEFHRFLRRTNEAYVFDAIMVGKSTRDALLAAAYHSDRRTFTPRVVTKAFKTTGLWPLNIPVVLARAHDNLGVATGGETARDEARVMAAETIAAAPERSAKVSAGVSSGTVSVQRAALHSPYSLFAAARKRTAEQEEEAAQRRARKMARMENKAAKVKCVEEAAAARLLLICRACAVSRHRGGGGWKVCLCGNWRACSKCKDEFSTSGLIATHMENCSAGFGGSSE</sequence>
<evidence type="ECO:0000313" key="1">
    <source>
        <dbReference type="EMBL" id="OSX79512.1"/>
    </source>
</evidence>
<dbReference type="AlphaFoldDB" id="A0A1X6PF69"/>
<dbReference type="OrthoDB" id="5954031at2759"/>
<gene>
    <name evidence="1" type="ORF">BU14_0075s0003</name>
</gene>
<dbReference type="Proteomes" id="UP000218209">
    <property type="component" value="Unassembled WGS sequence"/>
</dbReference>
<evidence type="ECO:0008006" key="3">
    <source>
        <dbReference type="Google" id="ProtNLM"/>
    </source>
</evidence>
<organism evidence="1 2">
    <name type="scientific">Porphyra umbilicalis</name>
    <name type="common">Purple laver</name>
    <name type="synonym">Red alga</name>
    <dbReference type="NCBI Taxonomy" id="2786"/>
    <lineage>
        <taxon>Eukaryota</taxon>
        <taxon>Rhodophyta</taxon>
        <taxon>Bangiophyceae</taxon>
        <taxon>Bangiales</taxon>
        <taxon>Bangiaceae</taxon>
        <taxon>Porphyra</taxon>
    </lineage>
</organism>
<name>A0A1X6PF69_PORUM</name>
<protein>
    <recommendedName>
        <fullName evidence="3">DDE-1 domain-containing protein</fullName>
    </recommendedName>
</protein>
<evidence type="ECO:0000313" key="2">
    <source>
        <dbReference type="Proteomes" id="UP000218209"/>
    </source>
</evidence>
<accession>A0A1X6PF69</accession>
<proteinExistence type="predicted"/>